<dbReference type="PROSITE" id="PS50010">
    <property type="entry name" value="DH_2"/>
    <property type="match status" value="1"/>
</dbReference>
<dbReference type="AlphaFoldDB" id="A0A9Q0RSS7"/>
<feature type="compositionally biased region" description="Polar residues" evidence="3">
    <location>
        <begin position="222"/>
        <end position="239"/>
    </location>
</feature>
<reference evidence="6" key="1">
    <citation type="submission" date="2022-12" db="EMBL/GenBank/DDBJ databases">
        <title>Genome assemblies of Blomia tropicalis.</title>
        <authorList>
            <person name="Cui Y."/>
        </authorList>
    </citation>
    <scope>NUCLEOTIDE SEQUENCE</scope>
    <source>
        <tissue evidence="6">Adult mites</tissue>
    </source>
</reference>
<evidence type="ECO:0000256" key="2">
    <source>
        <dbReference type="PROSITE-ProRule" id="PRU00192"/>
    </source>
</evidence>
<proteinExistence type="predicted"/>
<sequence>MIDKQSGFFPNSHVNPIGGKVRSIASTYDETVKVTPQNFNNPNNFMSEVTKTYDSVIDTDTDTDTDTDIEIDIDTDHDTDVSETISNDDPNITLRKCSVDNNFVVAIKSFEAENDEQLSLKICDIVQVHERKDDWFRGNILSTSNSGWFPSSNVRTLSKEYTDHIPQLVNIQNNQSRTLKTATVFKKILSKVRSAKNGTEYDSNIFMNDSAINNDDQEETSDQSVPLVTPTDSTPISPTQKRKNIIREMMDKETAYTDQLNFILTNFPEAIKEESSFSSKEVDLFFEHLQFLLSIHTKFKDPDKSLEEIPTLTHSSILDFPIIKEQTYTIYEKPLLLNEFKITMIQKELEVSNGRHVLRIESTNSNKCRLSFRAKSSDDIEQWFNMITNAQQCFNEEQKEHNGIDNQLMDSSELPLLSIMSLDQIEAFQLCTQNYALNAYCKIAVGKKLSEAHTLLVSKIIRTTKPCETLPHNWKIFNITWELSRNVCIYDMEDIIFIRCYESNLYSPHQSLGEASLPIGDIIKQSKKLKKFTKGVSLTLDDEHLQKGLSVFYKITPCLFLKFDFM</sequence>
<feature type="domain" description="SH3" evidence="4">
    <location>
        <begin position="99"/>
        <end position="159"/>
    </location>
</feature>
<dbReference type="InterPro" id="IPR000219">
    <property type="entry name" value="DH_dom"/>
</dbReference>
<evidence type="ECO:0000313" key="6">
    <source>
        <dbReference type="EMBL" id="KAJ6225111.1"/>
    </source>
</evidence>
<dbReference type="SUPFAM" id="SSF48065">
    <property type="entry name" value="DBL homology domain (DH-domain)"/>
    <property type="match status" value="1"/>
</dbReference>
<dbReference type="PROSITE" id="PS50002">
    <property type="entry name" value="SH3"/>
    <property type="match status" value="1"/>
</dbReference>
<dbReference type="PANTHER" id="PTHR45834:SF3">
    <property type="entry name" value="RHO GUANINE NUCLEOTIDE EXCHANGE FACTOR 3, ISOFORM L"/>
    <property type="match status" value="1"/>
</dbReference>
<dbReference type="Proteomes" id="UP001142055">
    <property type="component" value="Chromosome 1"/>
</dbReference>
<dbReference type="Gene3D" id="2.30.30.40">
    <property type="entry name" value="SH3 Domains"/>
    <property type="match status" value="1"/>
</dbReference>
<dbReference type="Gene3D" id="1.20.900.10">
    <property type="entry name" value="Dbl homology (DH) domain"/>
    <property type="match status" value="1"/>
</dbReference>
<comment type="caution">
    <text evidence="6">The sequence shown here is derived from an EMBL/GenBank/DDBJ whole genome shotgun (WGS) entry which is preliminary data.</text>
</comment>
<evidence type="ECO:0000313" key="7">
    <source>
        <dbReference type="Proteomes" id="UP001142055"/>
    </source>
</evidence>
<name>A0A9Q0RSS7_BLOTA</name>
<dbReference type="InterPro" id="IPR036028">
    <property type="entry name" value="SH3-like_dom_sf"/>
</dbReference>
<dbReference type="InterPro" id="IPR001452">
    <property type="entry name" value="SH3_domain"/>
</dbReference>
<organism evidence="6 7">
    <name type="scientific">Blomia tropicalis</name>
    <name type="common">Mite</name>
    <dbReference type="NCBI Taxonomy" id="40697"/>
    <lineage>
        <taxon>Eukaryota</taxon>
        <taxon>Metazoa</taxon>
        <taxon>Ecdysozoa</taxon>
        <taxon>Arthropoda</taxon>
        <taxon>Chelicerata</taxon>
        <taxon>Arachnida</taxon>
        <taxon>Acari</taxon>
        <taxon>Acariformes</taxon>
        <taxon>Sarcoptiformes</taxon>
        <taxon>Astigmata</taxon>
        <taxon>Glycyphagoidea</taxon>
        <taxon>Echimyopodidae</taxon>
        <taxon>Blomia</taxon>
    </lineage>
</organism>
<dbReference type="SUPFAM" id="SSF50044">
    <property type="entry name" value="SH3-domain"/>
    <property type="match status" value="1"/>
</dbReference>
<dbReference type="GO" id="GO:0005829">
    <property type="term" value="C:cytosol"/>
    <property type="evidence" value="ECO:0007669"/>
    <property type="project" value="TreeGrafter"/>
</dbReference>
<evidence type="ECO:0000256" key="3">
    <source>
        <dbReference type="SAM" id="MobiDB-lite"/>
    </source>
</evidence>
<accession>A0A9Q0RSS7</accession>
<dbReference type="PANTHER" id="PTHR45834">
    <property type="entry name" value="RHO GUANINE NUCLEOTIDE EXCHANGE FACTOR 9-RELATED"/>
    <property type="match status" value="1"/>
</dbReference>
<dbReference type="InterPro" id="IPR053086">
    <property type="entry name" value="RhoGEF_domain"/>
</dbReference>
<dbReference type="GO" id="GO:0005085">
    <property type="term" value="F:guanyl-nucleotide exchange factor activity"/>
    <property type="evidence" value="ECO:0007669"/>
    <property type="project" value="InterPro"/>
</dbReference>
<feature type="region of interest" description="Disordered" evidence="3">
    <location>
        <begin position="214"/>
        <end position="240"/>
    </location>
</feature>
<gene>
    <name evidence="6" type="ORF">RDWZM_003656</name>
</gene>
<dbReference type="InterPro" id="IPR035899">
    <property type="entry name" value="DBL_dom_sf"/>
</dbReference>
<protein>
    <submittedName>
        <fullName evidence="6">Uncharacterized protein</fullName>
    </submittedName>
</protein>
<dbReference type="EMBL" id="JAPWDV010000001">
    <property type="protein sequence ID" value="KAJ6225111.1"/>
    <property type="molecule type" value="Genomic_DNA"/>
</dbReference>
<evidence type="ECO:0000256" key="1">
    <source>
        <dbReference type="ARBA" id="ARBA00022443"/>
    </source>
</evidence>
<keyword evidence="1 2" id="KW-0728">SH3 domain</keyword>
<evidence type="ECO:0000259" key="5">
    <source>
        <dbReference type="PROSITE" id="PS50010"/>
    </source>
</evidence>
<dbReference type="CDD" id="cd00174">
    <property type="entry name" value="SH3"/>
    <property type="match status" value="1"/>
</dbReference>
<keyword evidence="7" id="KW-1185">Reference proteome</keyword>
<evidence type="ECO:0000259" key="4">
    <source>
        <dbReference type="PROSITE" id="PS50002"/>
    </source>
</evidence>
<feature type="domain" description="DH" evidence="5">
    <location>
        <begin position="241"/>
        <end position="308"/>
    </location>
</feature>
<dbReference type="SMART" id="SM00326">
    <property type="entry name" value="SH3"/>
    <property type="match status" value="1"/>
</dbReference>
<dbReference type="Pfam" id="PF00018">
    <property type="entry name" value="SH3_1"/>
    <property type="match status" value="1"/>
</dbReference>